<dbReference type="AlphaFoldDB" id="A0A0R2CID4"/>
<proteinExistence type="predicted"/>
<organism evidence="2 3">
    <name type="scientific">Lacticaseibacillus thailandensis DSM 22698 = JCM 13996</name>
    <dbReference type="NCBI Taxonomy" id="1423810"/>
    <lineage>
        <taxon>Bacteria</taxon>
        <taxon>Bacillati</taxon>
        <taxon>Bacillota</taxon>
        <taxon>Bacilli</taxon>
        <taxon>Lactobacillales</taxon>
        <taxon>Lactobacillaceae</taxon>
        <taxon>Lacticaseibacillus</taxon>
    </lineage>
</organism>
<dbReference type="InterPro" id="IPR013783">
    <property type="entry name" value="Ig-like_fold"/>
</dbReference>
<dbReference type="SUPFAM" id="SSF52047">
    <property type="entry name" value="RNI-like"/>
    <property type="match status" value="1"/>
</dbReference>
<dbReference type="Gene3D" id="2.60.40.10">
    <property type="entry name" value="Immunoglobulins"/>
    <property type="match status" value="1"/>
</dbReference>
<name>A0A0R2CID4_9LACO</name>
<dbReference type="InterPro" id="IPR011889">
    <property type="entry name" value="Liste_lipo_26"/>
</dbReference>
<feature type="transmembrane region" description="Helical" evidence="1">
    <location>
        <begin position="619"/>
        <end position="640"/>
    </location>
</feature>
<dbReference type="InterPro" id="IPR032675">
    <property type="entry name" value="LRR_dom_sf"/>
</dbReference>
<dbReference type="Gene3D" id="3.80.10.10">
    <property type="entry name" value="Ribonuclease Inhibitor"/>
    <property type="match status" value="1"/>
</dbReference>
<evidence type="ECO:0000313" key="3">
    <source>
        <dbReference type="Proteomes" id="UP000051789"/>
    </source>
</evidence>
<gene>
    <name evidence="2" type="ORF">FD19_GL000947</name>
</gene>
<keyword evidence="1" id="KW-0472">Membrane</keyword>
<accession>A0A0R2CID4</accession>
<dbReference type="Proteomes" id="UP000051789">
    <property type="component" value="Unassembled WGS sequence"/>
</dbReference>
<sequence length="644" mass="69798">MAPAATRHQSSRWWQLAVILLLAWLVSLGLWAGNNTQDVHAASTFNNSAYNAATKKGQWLLQGGNGQEYAKIYIDSNNTLHMSAANAASALDASGTPLNGNISLADLKSVTAVSIEGKNYFNDNSAGFVQKFANLTKITGLDNVDTSQLTSLAYFFSYQSNSVVGSTNTNAKLTDIEGLGSWDVSHVTTMDHVFAGQKNLLSVPGIDKWNVANVTNFNSAFYDDNALAALPDLSGWNTAKGQDFHYMFANMYQLTNLASIQNWPTQLATNMSYMFENDSQLKFNGRLNWNVGQVTDFSGMFHNDTAVQSLDLSKWNVAQATLMPSMFQGMTNLTSLDITGWQPTAVTNTGNMFQDDAKLTDLPGIANWTLTNITNLTSMFQGMTSIKNLPVAKWQLSTNGNANITQIFYQDYALTTLDLSSWRVKGAWSAGDKVFPTYTYTNSAAQSQLKSIKFGSGWTGKVVLPTFQLSATEYGTWRGEQHDKQYVSGAGTVKETYQPPTDASARTDTFRFAYDVIAKLEDNQGNPIQLAGVPIIVQDSNGKEVMRGTTGADGTVTVPINATDGDYTVKLGDLPGGYEAVTDTRTATINGDDVTVTLVVDKQNDSNLIKQYPHAGGHGTFLTVVAGALAVVLGTTGMLARRRA</sequence>
<reference evidence="2 3" key="1">
    <citation type="journal article" date="2015" name="Genome Announc.">
        <title>Expanding the biotechnology potential of lactobacilli through comparative genomics of 213 strains and associated genera.</title>
        <authorList>
            <person name="Sun Z."/>
            <person name="Harris H.M."/>
            <person name="McCann A."/>
            <person name="Guo C."/>
            <person name="Argimon S."/>
            <person name="Zhang W."/>
            <person name="Yang X."/>
            <person name="Jeffery I.B."/>
            <person name="Cooney J.C."/>
            <person name="Kagawa T.F."/>
            <person name="Liu W."/>
            <person name="Song Y."/>
            <person name="Salvetti E."/>
            <person name="Wrobel A."/>
            <person name="Rasinkangas P."/>
            <person name="Parkhill J."/>
            <person name="Rea M.C."/>
            <person name="O'Sullivan O."/>
            <person name="Ritari J."/>
            <person name="Douillard F.P."/>
            <person name="Paul Ross R."/>
            <person name="Yang R."/>
            <person name="Briner A.E."/>
            <person name="Felis G.E."/>
            <person name="de Vos W.M."/>
            <person name="Barrangou R."/>
            <person name="Klaenhammer T.R."/>
            <person name="Caufield P.W."/>
            <person name="Cui Y."/>
            <person name="Zhang H."/>
            <person name="O'Toole P.W."/>
        </authorList>
    </citation>
    <scope>NUCLEOTIDE SEQUENCE [LARGE SCALE GENOMIC DNA]</scope>
    <source>
        <strain evidence="2 3">DSM 22698</strain>
    </source>
</reference>
<comment type="caution">
    <text evidence="2">The sequence shown here is derived from an EMBL/GenBank/DDBJ whole genome shotgun (WGS) entry which is preliminary data.</text>
</comment>
<evidence type="ECO:0000256" key="1">
    <source>
        <dbReference type="SAM" id="Phobius"/>
    </source>
</evidence>
<dbReference type="EMBL" id="AYZK01000002">
    <property type="protein sequence ID" value="KRM87443.1"/>
    <property type="molecule type" value="Genomic_DNA"/>
</dbReference>
<keyword evidence="1" id="KW-0812">Transmembrane</keyword>
<evidence type="ECO:0000313" key="2">
    <source>
        <dbReference type="EMBL" id="KRM87443.1"/>
    </source>
</evidence>
<dbReference type="RefSeq" id="WP_056969196.1">
    <property type="nucleotide sequence ID" value="NZ_AYZK01000002.1"/>
</dbReference>
<dbReference type="NCBIfam" id="TIGR02167">
    <property type="entry name" value="Liste_lipo_26"/>
    <property type="match status" value="3"/>
</dbReference>
<dbReference type="PATRIC" id="fig|1423810.4.peg.972"/>
<protein>
    <submittedName>
        <fullName evidence="2">Uncharacterized protein</fullName>
    </submittedName>
</protein>
<keyword evidence="3" id="KW-1185">Reference proteome</keyword>
<keyword evidence="1" id="KW-1133">Transmembrane helix</keyword>
<dbReference type="InterPro" id="IPR005046">
    <property type="entry name" value="DUF285"/>
</dbReference>
<dbReference type="Pfam" id="PF03382">
    <property type="entry name" value="DUF285"/>
    <property type="match status" value="2"/>
</dbReference>
<dbReference type="STRING" id="1423810.FD19_GL000947"/>